<name>A0A8C4QZL4_EPTBU</name>
<sequence>MSVSDADGGSGTVGSAGGRSSGEHGEQACCGGNEFVVVNNIPPWFQAADLRTFFSHFVESAGFDCFHYRHRPQGLVREERSLGNKHPLGFLEKSCESHRGKLLDRRRKHGAGPRCCVVRLGQGGTALLSQRYDGNFWFDRTGQEIGQQCNICPVILTRDDPRPPRSRRELSGWRPGSKPLIACQDLPQMPELSPPDMLRHGNVGTPLPVFRELIRSCRLPPSLITRLDLSAQLCGPHRKYGNVSWTYTQTTCQEELVHFGSEGRDEYLTPSTVRFIGKHDHRRRRHNIKARQHSEPSSELASLNPEDESHSDNDSCEEWERHEALHEDVTRQDRTEERLYEEEVELPWEKGGSGLVYYTDAQYWAQEHGDFDEQTADDLDVDMSIYYEEDGGDYDARDYLALRRECRCRAGKSDSVQNTQRGGFERHTKGFGRRIMEQQGWRDGLGLGSAQHGCTDALDNDGQSPSCKHGFGYHGEKLPRFFLPRRSSREPPGEIVLTTVYDPPLDIDAGDSLLRRQPLHALKLYGHALKGKTKSFYPQP</sequence>
<feature type="region of interest" description="Disordered" evidence="1">
    <location>
        <begin position="279"/>
        <end position="337"/>
    </location>
</feature>
<dbReference type="GO" id="GO:0045893">
    <property type="term" value="P:positive regulation of DNA-templated transcription"/>
    <property type="evidence" value="ECO:0007669"/>
    <property type="project" value="TreeGrafter"/>
</dbReference>
<dbReference type="SMART" id="SM00443">
    <property type="entry name" value="G_patch"/>
    <property type="match status" value="1"/>
</dbReference>
<reference evidence="3" key="1">
    <citation type="submission" date="2025-08" db="UniProtKB">
        <authorList>
            <consortium name="Ensembl"/>
        </authorList>
    </citation>
    <scope>IDENTIFICATION</scope>
</reference>
<dbReference type="OMA" id="GGFHCFH"/>
<dbReference type="GO" id="GO:0039536">
    <property type="term" value="P:negative regulation of RIG-I signaling pathway"/>
    <property type="evidence" value="ECO:0007669"/>
    <property type="project" value="InterPro"/>
</dbReference>
<dbReference type="InterPro" id="IPR040341">
    <property type="entry name" value="GPATCH3"/>
</dbReference>
<dbReference type="GO" id="GO:0032480">
    <property type="term" value="P:negative regulation of type I interferon production"/>
    <property type="evidence" value="ECO:0007669"/>
    <property type="project" value="InterPro"/>
</dbReference>
<feature type="domain" description="G-patch" evidence="2">
    <location>
        <begin position="428"/>
        <end position="476"/>
    </location>
</feature>
<accession>A0A8C4QZL4</accession>
<feature type="compositionally biased region" description="Basic residues" evidence="1">
    <location>
        <begin position="279"/>
        <end position="291"/>
    </location>
</feature>
<evidence type="ECO:0000313" key="3">
    <source>
        <dbReference type="Ensembl" id="ENSEBUP00000022582.1"/>
    </source>
</evidence>
<dbReference type="Ensembl" id="ENSEBUT00000023158.1">
    <property type="protein sequence ID" value="ENSEBUP00000022582.1"/>
    <property type="gene ID" value="ENSEBUG00000013911.1"/>
</dbReference>
<proteinExistence type="predicted"/>
<evidence type="ECO:0000313" key="4">
    <source>
        <dbReference type="Proteomes" id="UP000694388"/>
    </source>
</evidence>
<feature type="region of interest" description="Disordered" evidence="1">
    <location>
        <begin position="1"/>
        <end position="25"/>
    </location>
</feature>
<evidence type="ECO:0000256" key="1">
    <source>
        <dbReference type="SAM" id="MobiDB-lite"/>
    </source>
</evidence>
<evidence type="ECO:0000259" key="2">
    <source>
        <dbReference type="PROSITE" id="PS50174"/>
    </source>
</evidence>
<dbReference type="GO" id="GO:0003676">
    <property type="term" value="F:nucleic acid binding"/>
    <property type="evidence" value="ECO:0007669"/>
    <property type="project" value="InterPro"/>
</dbReference>
<dbReference type="Pfam" id="PF01585">
    <property type="entry name" value="G-patch"/>
    <property type="match status" value="1"/>
</dbReference>
<dbReference type="PROSITE" id="PS50174">
    <property type="entry name" value="G_PATCH"/>
    <property type="match status" value="1"/>
</dbReference>
<organism evidence="3 4">
    <name type="scientific">Eptatretus burgeri</name>
    <name type="common">Inshore hagfish</name>
    <dbReference type="NCBI Taxonomy" id="7764"/>
    <lineage>
        <taxon>Eukaryota</taxon>
        <taxon>Metazoa</taxon>
        <taxon>Chordata</taxon>
        <taxon>Craniata</taxon>
        <taxon>Vertebrata</taxon>
        <taxon>Cyclostomata</taxon>
        <taxon>Myxini</taxon>
        <taxon>Myxiniformes</taxon>
        <taxon>Myxinidae</taxon>
        <taxon>Eptatretinae</taxon>
        <taxon>Eptatretus</taxon>
    </lineage>
</organism>
<dbReference type="Proteomes" id="UP000694388">
    <property type="component" value="Unplaced"/>
</dbReference>
<keyword evidence="4" id="KW-1185">Reference proteome</keyword>
<dbReference type="GeneTree" id="ENSGT00390000004191"/>
<dbReference type="PANTHER" id="PTHR14390">
    <property type="entry name" value="G PATCH DOMAIN CONTAINING PROTEIN 3"/>
    <property type="match status" value="1"/>
</dbReference>
<dbReference type="InterPro" id="IPR000467">
    <property type="entry name" value="G_patch_dom"/>
</dbReference>
<dbReference type="AlphaFoldDB" id="A0A8C4QZL4"/>
<feature type="compositionally biased region" description="Gly residues" evidence="1">
    <location>
        <begin position="8"/>
        <end position="20"/>
    </location>
</feature>
<protein>
    <submittedName>
        <fullName evidence="3">G patch domain containing 3</fullName>
    </submittedName>
</protein>
<feature type="compositionally biased region" description="Basic and acidic residues" evidence="1">
    <location>
        <begin position="307"/>
        <end position="337"/>
    </location>
</feature>
<reference evidence="3" key="2">
    <citation type="submission" date="2025-09" db="UniProtKB">
        <authorList>
            <consortium name="Ensembl"/>
        </authorList>
    </citation>
    <scope>IDENTIFICATION</scope>
</reference>
<dbReference type="PANTHER" id="PTHR14390:SF2">
    <property type="entry name" value="G PATCH DOMAIN-CONTAINING PROTEIN 3"/>
    <property type="match status" value="1"/>
</dbReference>